<dbReference type="InterPro" id="IPR007963">
    <property type="entry name" value="Peptidase_M61_catalytic"/>
</dbReference>
<dbReference type="Gene3D" id="1.10.390.10">
    <property type="entry name" value="Neutral Protease Domain 2"/>
    <property type="match status" value="1"/>
</dbReference>
<protein>
    <recommendedName>
        <fullName evidence="6">Peptidase M61</fullName>
    </recommendedName>
</protein>
<dbReference type="Pfam" id="PF05299">
    <property type="entry name" value="Peptidase_M61"/>
    <property type="match status" value="1"/>
</dbReference>
<feature type="domain" description="Peptidase M61 catalytic" evidence="2">
    <location>
        <begin position="306"/>
        <end position="402"/>
    </location>
</feature>
<dbReference type="InterPro" id="IPR027268">
    <property type="entry name" value="Peptidase_M4/M1_CTD_sf"/>
</dbReference>
<dbReference type="EMBL" id="CP060139">
    <property type="protein sequence ID" value="QNR22662.1"/>
    <property type="molecule type" value="Genomic_DNA"/>
</dbReference>
<name>A0A7H0VAB4_9FLAO</name>
<organism evidence="4 5">
    <name type="scientific">Croceimicrobium hydrocarbonivorans</name>
    <dbReference type="NCBI Taxonomy" id="2761580"/>
    <lineage>
        <taxon>Bacteria</taxon>
        <taxon>Pseudomonadati</taxon>
        <taxon>Bacteroidota</taxon>
        <taxon>Flavobacteriia</taxon>
        <taxon>Flavobacteriales</taxon>
        <taxon>Owenweeksiaceae</taxon>
        <taxon>Croceimicrobium</taxon>
    </lineage>
</organism>
<proteinExistence type="predicted"/>
<reference evidence="4 5" key="1">
    <citation type="submission" date="2020-08" db="EMBL/GenBank/DDBJ databases">
        <title>Croceimicrobium hydrocarbonivorans gen. nov., sp. nov., a novel marine bacterium isolated from a bacterial consortium that degrades polyethylene terephthalate.</title>
        <authorList>
            <person name="Liu R."/>
        </authorList>
    </citation>
    <scope>NUCLEOTIDE SEQUENCE [LARGE SCALE GENOMIC DNA]</scope>
    <source>
        <strain evidence="4 5">A20-9</strain>
    </source>
</reference>
<feature type="chain" id="PRO_5028995099" description="Peptidase M61" evidence="1">
    <location>
        <begin position="28"/>
        <end position="621"/>
    </location>
</feature>
<dbReference type="Proteomes" id="UP000516305">
    <property type="component" value="Chromosome"/>
</dbReference>
<evidence type="ECO:0000259" key="2">
    <source>
        <dbReference type="Pfam" id="PF05299"/>
    </source>
</evidence>
<dbReference type="KEGG" id="chyd:H4K34_09725"/>
<keyword evidence="1" id="KW-0732">Signal</keyword>
<dbReference type="SUPFAM" id="SSF55486">
    <property type="entry name" value="Metalloproteases ('zincins'), catalytic domain"/>
    <property type="match status" value="1"/>
</dbReference>
<keyword evidence="5" id="KW-1185">Reference proteome</keyword>
<dbReference type="Pfam" id="PF17899">
    <property type="entry name" value="Peptidase_M61_N"/>
    <property type="match status" value="1"/>
</dbReference>
<feature type="signal peptide" evidence="1">
    <location>
        <begin position="1"/>
        <end position="27"/>
    </location>
</feature>
<feature type="domain" description="Peptidase M61 N-terminal" evidence="3">
    <location>
        <begin position="41"/>
        <end position="210"/>
    </location>
</feature>
<accession>A0A7H0VAB4</accession>
<evidence type="ECO:0000256" key="1">
    <source>
        <dbReference type="SAM" id="SignalP"/>
    </source>
</evidence>
<evidence type="ECO:0000313" key="4">
    <source>
        <dbReference type="EMBL" id="QNR22662.1"/>
    </source>
</evidence>
<gene>
    <name evidence="4" type="ORF">H4K34_09725</name>
</gene>
<evidence type="ECO:0000313" key="5">
    <source>
        <dbReference type="Proteomes" id="UP000516305"/>
    </source>
</evidence>
<sequence length="621" mass="71251">MHISKFSHSNFFFLFFLNLALSSLIRAQSAGSAEAYKVKEDLNALSEDAIPVEIWLPKVEDSLAVYQMPKVVPGTYKVHNYGLFVRDFAAFNEAGDSLPVQKLSINSWQIKRAQELHRIQYWVDDSYGDERGRPIFAPSGSSNEEEVFLLNQFAYIGYLEGYKNLPFELEIAHPQGFFGSGAWPAERSDTLDHYQFPSYFLLHDNPMMYCQPDTSSVWIGNSKVELSLYSPNKTVNADTTMALIEAVLQASAEYLGGSLPVDKYSILIYCQSDLKGDFSYGALEHHRSTVLYMPEVDGAIFYEGVRDIVAHEFLHIITPLGIHSEYIQDFDFANPEMSRHLWLYEGVTEYNSHLVQVRDSIYSKEEFLEVMRDKFFANDQYEDLPLTAVSKHTLDIYHDQYQNFYEGGAIAAMALDLYLIEISGGGMRLMDLLNNLSAVFPADTFFKDEDLFRIMGELSFPQVETFMVRHFEAGEPFPWERLFANVGLDYSDEGKTMGWSIGTDELSYDLEQDRFLVTNEEGIDSFGEALGLKARDQIISINGDTLNLFSFQTVLADFQGTLQEGDEVVYRVARPKRNDKFRIKRLKTKAFKVEYDESHLLKWQEEASDRQKAWRKIWLAQ</sequence>
<dbReference type="InterPro" id="IPR040756">
    <property type="entry name" value="Peptidase_M61_N"/>
</dbReference>
<dbReference type="AlphaFoldDB" id="A0A7H0VAB4"/>
<dbReference type="Gene3D" id="2.60.40.3650">
    <property type="match status" value="1"/>
</dbReference>
<evidence type="ECO:0000259" key="3">
    <source>
        <dbReference type="Pfam" id="PF17899"/>
    </source>
</evidence>
<dbReference type="RefSeq" id="WP_210757229.1">
    <property type="nucleotide sequence ID" value="NZ_CP060139.1"/>
</dbReference>
<evidence type="ECO:0008006" key="6">
    <source>
        <dbReference type="Google" id="ProtNLM"/>
    </source>
</evidence>